<keyword evidence="5 6" id="KW-1015">Disulfide bond</keyword>
<dbReference type="PANTHER" id="PTHR15590">
    <property type="entry name" value="CX9C MOTIF-CONTAINING PROTEIN 4"/>
    <property type="match status" value="1"/>
</dbReference>
<dbReference type="STRING" id="984486.A0A1E3QZQ1"/>
<dbReference type="PROSITE" id="PS51808">
    <property type="entry name" value="CHCH"/>
    <property type="match status" value="1"/>
</dbReference>
<proteinExistence type="inferred from homology"/>
<evidence type="ECO:0000256" key="5">
    <source>
        <dbReference type="ARBA" id="ARBA00023157"/>
    </source>
</evidence>
<dbReference type="Proteomes" id="UP000094336">
    <property type="component" value="Unassembled WGS sequence"/>
</dbReference>
<dbReference type="GO" id="GO:0005758">
    <property type="term" value="C:mitochondrial intermembrane space"/>
    <property type="evidence" value="ECO:0007669"/>
    <property type="project" value="UniProtKB-SubCell"/>
</dbReference>
<evidence type="ECO:0000256" key="4">
    <source>
        <dbReference type="ARBA" id="ARBA00023128"/>
    </source>
</evidence>
<keyword evidence="8" id="KW-1185">Reference proteome</keyword>
<dbReference type="InterPro" id="IPR009069">
    <property type="entry name" value="Cys_alpha_HP_mot_SF"/>
</dbReference>
<keyword evidence="4" id="KW-0496">Mitochondrion</keyword>
<comment type="subcellular location">
    <subcellularLocation>
        <location evidence="1">Mitochondrion intermembrane space</location>
    </subcellularLocation>
</comment>
<dbReference type="InterPro" id="IPR027179">
    <property type="entry name" value="CMC4"/>
</dbReference>
<comment type="similarity">
    <text evidence="2">Belongs to the CMC4 family.</text>
</comment>
<sequence length="85" mass="9507">MSSDKCSDPCKPQACLIQDCLKANNYNESKCTALIDLLYLCCKSFYEANGPTALTVCCPKLNLLTLKLRQRELGKVDAELLENHH</sequence>
<dbReference type="Gene3D" id="1.10.287.1130">
    <property type="entry name" value="CytochromE C oxidase copper chaperone"/>
    <property type="match status" value="1"/>
</dbReference>
<evidence type="ECO:0000256" key="2">
    <source>
        <dbReference type="ARBA" id="ARBA00009858"/>
    </source>
</evidence>
<dbReference type="SUPFAM" id="SSF47072">
    <property type="entry name" value="Cysteine alpha-hairpin motif"/>
    <property type="match status" value="1"/>
</dbReference>
<feature type="disulfide bond" evidence="6">
    <location>
        <begin position="42"/>
        <end position="58"/>
    </location>
</feature>
<protein>
    <recommendedName>
        <fullName evidence="3">Cx9C motif-containing protein 4, mitochondrial</fullName>
    </recommendedName>
</protein>
<accession>A0A1E3QZQ1</accession>
<dbReference type="GeneID" id="30145546"/>
<feature type="disulfide bond" evidence="6">
    <location>
        <begin position="10"/>
        <end position="41"/>
    </location>
</feature>
<name>A0A1E3QZQ1_9ASCO</name>
<dbReference type="PANTHER" id="PTHR15590:SF0">
    <property type="entry name" value="CX9C MOTIF-CONTAINING PROTEIN 4"/>
    <property type="match status" value="1"/>
</dbReference>
<dbReference type="RefSeq" id="XP_018988352.1">
    <property type="nucleotide sequence ID" value="XM_019127693.1"/>
</dbReference>
<evidence type="ECO:0000313" key="8">
    <source>
        <dbReference type="Proteomes" id="UP000094336"/>
    </source>
</evidence>
<evidence type="ECO:0000313" key="7">
    <source>
        <dbReference type="EMBL" id="ODQ83024.1"/>
    </source>
</evidence>
<reference evidence="8" key="1">
    <citation type="submission" date="2016-05" db="EMBL/GenBank/DDBJ databases">
        <title>Comparative genomics of biotechnologically important yeasts.</title>
        <authorList>
            <consortium name="DOE Joint Genome Institute"/>
            <person name="Riley R."/>
            <person name="Haridas S."/>
            <person name="Wolfe K.H."/>
            <person name="Lopes M.R."/>
            <person name="Hittinger C.T."/>
            <person name="Goker M."/>
            <person name="Salamov A."/>
            <person name="Wisecaver J."/>
            <person name="Long T.M."/>
            <person name="Aerts A.L."/>
            <person name="Barry K."/>
            <person name="Choi C."/>
            <person name="Clum A."/>
            <person name="Coughlan A.Y."/>
            <person name="Deshpande S."/>
            <person name="Douglass A.P."/>
            <person name="Hanson S.J."/>
            <person name="Klenk H.-P."/>
            <person name="Labutti K."/>
            <person name="Lapidus A."/>
            <person name="Lindquist E."/>
            <person name="Lipzen A."/>
            <person name="Meier-Kolthoff J.P."/>
            <person name="Ohm R.A."/>
            <person name="Otillar R.P."/>
            <person name="Pangilinan J."/>
            <person name="Peng Y."/>
            <person name="Rokas A."/>
            <person name="Rosa C.A."/>
            <person name="Scheuner C."/>
            <person name="Sibirny A.A."/>
            <person name="Slot J.C."/>
            <person name="Stielow J.B."/>
            <person name="Sun H."/>
            <person name="Kurtzman C.P."/>
            <person name="Blackwell M."/>
            <person name="Grigoriev I.V."/>
            <person name="Jeffries T.W."/>
        </authorList>
    </citation>
    <scope>NUCLEOTIDE SEQUENCE [LARGE SCALE GENOMIC DNA]</scope>
    <source>
        <strain evidence="8">NRRL Y-12698</strain>
    </source>
</reference>
<evidence type="ECO:0000256" key="6">
    <source>
        <dbReference type="PIRSR" id="PIRSR627179-50"/>
    </source>
</evidence>
<evidence type="ECO:0000256" key="1">
    <source>
        <dbReference type="ARBA" id="ARBA00004569"/>
    </source>
</evidence>
<organism evidence="7 8">
    <name type="scientific">Babjeviella inositovora NRRL Y-12698</name>
    <dbReference type="NCBI Taxonomy" id="984486"/>
    <lineage>
        <taxon>Eukaryota</taxon>
        <taxon>Fungi</taxon>
        <taxon>Dikarya</taxon>
        <taxon>Ascomycota</taxon>
        <taxon>Saccharomycotina</taxon>
        <taxon>Pichiomycetes</taxon>
        <taxon>Serinales incertae sedis</taxon>
        <taxon>Babjeviella</taxon>
    </lineage>
</organism>
<dbReference type="EMBL" id="KV454426">
    <property type="protein sequence ID" value="ODQ83024.1"/>
    <property type="molecule type" value="Genomic_DNA"/>
</dbReference>
<dbReference type="Pfam" id="PF08991">
    <property type="entry name" value="CMC4"/>
    <property type="match status" value="1"/>
</dbReference>
<gene>
    <name evidence="7" type="ORF">BABINDRAFT_159498</name>
</gene>
<feature type="disulfide bond" evidence="6">
    <location>
        <begin position="20"/>
        <end position="31"/>
    </location>
</feature>
<dbReference type="OrthoDB" id="13601at2759"/>
<dbReference type="AlphaFoldDB" id="A0A1E3QZQ1"/>
<evidence type="ECO:0000256" key="3">
    <source>
        <dbReference type="ARBA" id="ARBA00019406"/>
    </source>
</evidence>